<sequence>MFKTNKTSLALACMSTLLLSACHQAKVNQSLSGVEVSAEKWGEADKQTVHLYTLKNSQGMTVKLSDWGGYIQSIIVADRKGEFADVLVGYDSWDEYYNDCCYAGPIVGRFGNRIGKAQFSIDGQTYQLSANDGGANKDINQLHGGFKGLHKRLWQSELIENGVQLSYLSKDGEEGYPGNLQIKLNITLSDDNELQFEYFATTDKKTHVNLTSHTYFNLSGDMQTDIEQHVLQINANKITPVDQYLIPTGELEPVVGTPFDFTSAKKIGRDIRQPNKQLRYGGGVDKQHGGYDHNWVFTDYDGSLKNQVSLHDPVSGRLLEIYTQEPAIQFYSGNFMDGTMLGKNGQPVKFRYGLALEPQHYPDSPNQASFPSTLLVPGDTYHTISSYKFSVK</sequence>
<evidence type="ECO:0000313" key="7">
    <source>
        <dbReference type="EMBL" id="WAJ71775.1"/>
    </source>
</evidence>
<proteinExistence type="inferred from homology"/>
<evidence type="ECO:0000256" key="4">
    <source>
        <dbReference type="ARBA" id="ARBA00023277"/>
    </source>
</evidence>
<organism evidence="7 8">
    <name type="scientific">Catenovulum adriaticum</name>
    <dbReference type="NCBI Taxonomy" id="2984846"/>
    <lineage>
        <taxon>Bacteria</taxon>
        <taxon>Pseudomonadati</taxon>
        <taxon>Pseudomonadota</taxon>
        <taxon>Gammaproteobacteria</taxon>
        <taxon>Alteromonadales</taxon>
        <taxon>Alteromonadaceae</taxon>
        <taxon>Catenovulum</taxon>
    </lineage>
</organism>
<evidence type="ECO:0000256" key="6">
    <source>
        <dbReference type="SAM" id="SignalP"/>
    </source>
</evidence>
<dbReference type="EC" id="5.1.3.3" evidence="5"/>
<dbReference type="PANTHER" id="PTHR10091:SF0">
    <property type="entry name" value="GALACTOSE MUTAROTASE"/>
    <property type="match status" value="1"/>
</dbReference>
<dbReference type="PROSITE" id="PS51257">
    <property type="entry name" value="PROKAR_LIPOPROTEIN"/>
    <property type="match status" value="1"/>
</dbReference>
<dbReference type="SUPFAM" id="SSF74650">
    <property type="entry name" value="Galactose mutarotase-like"/>
    <property type="match status" value="1"/>
</dbReference>
<evidence type="ECO:0000256" key="3">
    <source>
        <dbReference type="ARBA" id="ARBA00023235"/>
    </source>
</evidence>
<geneLocation type="plasmid" evidence="7 8">
    <name>pCadTS8_1</name>
</geneLocation>
<evidence type="ECO:0000256" key="2">
    <source>
        <dbReference type="ARBA" id="ARBA00006206"/>
    </source>
</evidence>
<keyword evidence="7" id="KW-0614">Plasmid</keyword>
<comment type="catalytic activity">
    <reaction evidence="5">
        <text>alpha-D-glucose = beta-D-glucose</text>
        <dbReference type="Rhea" id="RHEA:10264"/>
        <dbReference type="ChEBI" id="CHEBI:15903"/>
        <dbReference type="ChEBI" id="CHEBI:17925"/>
        <dbReference type="EC" id="5.1.3.3"/>
    </reaction>
</comment>
<comment type="pathway">
    <text evidence="1 5">Carbohydrate metabolism; hexose metabolism.</text>
</comment>
<dbReference type="PANTHER" id="PTHR10091">
    <property type="entry name" value="ALDOSE-1-EPIMERASE"/>
    <property type="match status" value="1"/>
</dbReference>
<evidence type="ECO:0000313" key="8">
    <source>
        <dbReference type="Proteomes" id="UP001163726"/>
    </source>
</evidence>
<accession>A0ABY7AR28</accession>
<reference evidence="7" key="1">
    <citation type="submission" date="2022-10" db="EMBL/GenBank/DDBJ databases">
        <title>Catenovulum adriacola sp. nov. isolated in the Harbour of Susak.</title>
        <authorList>
            <person name="Schoch T."/>
            <person name="Reich S.J."/>
            <person name="Stoeferle S."/>
            <person name="Flaiz M."/>
            <person name="Kazda M."/>
            <person name="Riedel C.U."/>
            <person name="Duerre P."/>
        </authorList>
    </citation>
    <scope>NUCLEOTIDE SEQUENCE</scope>
    <source>
        <strain evidence="7">TS8</strain>
        <plasmid evidence="7">pCadTS8_1</plasmid>
    </source>
</reference>
<dbReference type="NCBIfam" id="NF008277">
    <property type="entry name" value="PRK11055.1"/>
    <property type="match status" value="1"/>
</dbReference>
<dbReference type="Proteomes" id="UP001163726">
    <property type="component" value="Plasmid pCadTS8_1"/>
</dbReference>
<evidence type="ECO:0000256" key="1">
    <source>
        <dbReference type="ARBA" id="ARBA00005028"/>
    </source>
</evidence>
<dbReference type="Gene3D" id="2.70.98.10">
    <property type="match status" value="1"/>
</dbReference>
<dbReference type="Pfam" id="PF01263">
    <property type="entry name" value="Aldose_epim"/>
    <property type="match status" value="1"/>
</dbReference>
<keyword evidence="4 5" id="KW-0119">Carbohydrate metabolism</keyword>
<gene>
    <name evidence="7" type="ORF">OLW01_15670</name>
</gene>
<protein>
    <recommendedName>
        <fullName evidence="5">Aldose 1-epimerase</fullName>
        <ecNumber evidence="5">5.1.3.3</ecNumber>
    </recommendedName>
</protein>
<feature type="chain" id="PRO_5047076684" description="Aldose 1-epimerase" evidence="6">
    <location>
        <begin position="26"/>
        <end position="392"/>
    </location>
</feature>
<dbReference type="InterPro" id="IPR015443">
    <property type="entry name" value="Aldose_1-epimerase"/>
</dbReference>
<keyword evidence="3 5" id="KW-0413">Isomerase</keyword>
<dbReference type="PIRSF" id="PIRSF005096">
    <property type="entry name" value="GALM"/>
    <property type="match status" value="1"/>
</dbReference>
<dbReference type="InterPro" id="IPR014718">
    <property type="entry name" value="GH-type_carb-bd"/>
</dbReference>
<keyword evidence="6" id="KW-0732">Signal</keyword>
<dbReference type="CDD" id="cd09019">
    <property type="entry name" value="galactose_mutarotase_like"/>
    <property type="match status" value="1"/>
</dbReference>
<evidence type="ECO:0000256" key="5">
    <source>
        <dbReference type="PIRNR" id="PIRNR005096"/>
    </source>
</evidence>
<dbReference type="RefSeq" id="WP_268076492.1">
    <property type="nucleotide sequence ID" value="NZ_CP109966.1"/>
</dbReference>
<name>A0ABY7AR28_9ALTE</name>
<dbReference type="EMBL" id="CP109966">
    <property type="protein sequence ID" value="WAJ71775.1"/>
    <property type="molecule type" value="Genomic_DNA"/>
</dbReference>
<dbReference type="InterPro" id="IPR011013">
    <property type="entry name" value="Gal_mutarotase_sf_dom"/>
</dbReference>
<dbReference type="InterPro" id="IPR047215">
    <property type="entry name" value="Galactose_mutarotase-like"/>
</dbReference>
<feature type="signal peptide" evidence="6">
    <location>
        <begin position="1"/>
        <end position="25"/>
    </location>
</feature>
<dbReference type="InterPro" id="IPR008183">
    <property type="entry name" value="Aldose_1/G6P_1-epimerase"/>
</dbReference>
<comment type="similarity">
    <text evidence="2 5">Belongs to the aldose epimerase family.</text>
</comment>
<keyword evidence="8" id="KW-1185">Reference proteome</keyword>